<protein>
    <recommendedName>
        <fullName evidence="4">TNase-like domain-containing protein</fullName>
    </recommendedName>
</protein>
<keyword evidence="6" id="KW-1185">Reference proteome</keyword>
<keyword evidence="1" id="KW-0540">Nuclease</keyword>
<evidence type="ECO:0000256" key="2">
    <source>
        <dbReference type="ARBA" id="ARBA00022759"/>
    </source>
</evidence>
<organism evidence="5 6">
    <name type="scientific">Cuscuta epithymum</name>
    <dbReference type="NCBI Taxonomy" id="186058"/>
    <lineage>
        <taxon>Eukaryota</taxon>
        <taxon>Viridiplantae</taxon>
        <taxon>Streptophyta</taxon>
        <taxon>Embryophyta</taxon>
        <taxon>Tracheophyta</taxon>
        <taxon>Spermatophyta</taxon>
        <taxon>Magnoliopsida</taxon>
        <taxon>eudicotyledons</taxon>
        <taxon>Gunneridae</taxon>
        <taxon>Pentapetalae</taxon>
        <taxon>asterids</taxon>
        <taxon>lamiids</taxon>
        <taxon>Solanales</taxon>
        <taxon>Convolvulaceae</taxon>
        <taxon>Cuscuteae</taxon>
        <taxon>Cuscuta</taxon>
        <taxon>Cuscuta subgen. Cuscuta</taxon>
    </lineage>
</organism>
<reference evidence="5" key="1">
    <citation type="submission" date="2022-07" db="EMBL/GenBank/DDBJ databases">
        <authorList>
            <person name="Macas J."/>
            <person name="Novak P."/>
            <person name="Neumann P."/>
        </authorList>
    </citation>
    <scope>NUCLEOTIDE SEQUENCE</scope>
</reference>
<evidence type="ECO:0000313" key="6">
    <source>
        <dbReference type="Proteomes" id="UP001152523"/>
    </source>
</evidence>
<dbReference type="InterPro" id="IPR035437">
    <property type="entry name" value="SNase_OB-fold_sf"/>
</dbReference>
<dbReference type="PANTHER" id="PTHR12302">
    <property type="entry name" value="EBNA2 BINDING PROTEIN P100"/>
    <property type="match status" value="1"/>
</dbReference>
<evidence type="ECO:0000256" key="1">
    <source>
        <dbReference type="ARBA" id="ARBA00022722"/>
    </source>
</evidence>
<gene>
    <name evidence="5" type="ORF">CEPIT_LOCUS23743</name>
</gene>
<dbReference type="SUPFAM" id="SSF50199">
    <property type="entry name" value="Staphylococcal nuclease"/>
    <property type="match status" value="1"/>
</dbReference>
<dbReference type="GO" id="GO:0004519">
    <property type="term" value="F:endonuclease activity"/>
    <property type="evidence" value="ECO:0007669"/>
    <property type="project" value="UniProtKB-KW"/>
</dbReference>
<name>A0AAV0EHH6_9ASTE</name>
<dbReference type="GO" id="GO:0016787">
    <property type="term" value="F:hydrolase activity"/>
    <property type="evidence" value="ECO:0007669"/>
    <property type="project" value="UniProtKB-KW"/>
</dbReference>
<dbReference type="InterPro" id="IPR016071">
    <property type="entry name" value="Staphylococal_nuclease_OB-fold"/>
</dbReference>
<evidence type="ECO:0000313" key="5">
    <source>
        <dbReference type="EMBL" id="CAH9121498.1"/>
    </source>
</evidence>
<dbReference type="AlphaFoldDB" id="A0AAV0EHH6"/>
<dbReference type="Proteomes" id="UP001152523">
    <property type="component" value="Unassembled WGS sequence"/>
</dbReference>
<comment type="caution">
    <text evidence="5">The sequence shown here is derived from an EMBL/GenBank/DDBJ whole genome shotgun (WGS) entry which is preliminary data.</text>
</comment>
<dbReference type="GO" id="GO:0005737">
    <property type="term" value="C:cytoplasm"/>
    <property type="evidence" value="ECO:0007669"/>
    <property type="project" value="TreeGrafter"/>
</dbReference>
<dbReference type="Gene3D" id="2.40.50.90">
    <property type="match status" value="1"/>
</dbReference>
<dbReference type="PROSITE" id="PS50830">
    <property type="entry name" value="TNASE_3"/>
    <property type="match status" value="1"/>
</dbReference>
<dbReference type="PANTHER" id="PTHR12302:SF3">
    <property type="entry name" value="SERINE_THREONINE-PROTEIN KINASE 31"/>
    <property type="match status" value="1"/>
</dbReference>
<evidence type="ECO:0000256" key="3">
    <source>
        <dbReference type="ARBA" id="ARBA00022801"/>
    </source>
</evidence>
<accession>A0AAV0EHH6</accession>
<keyword evidence="3" id="KW-0378">Hydrolase</keyword>
<dbReference type="GO" id="GO:0003676">
    <property type="term" value="F:nucleic acid binding"/>
    <property type="evidence" value="ECO:0007669"/>
    <property type="project" value="InterPro"/>
</dbReference>
<evidence type="ECO:0000259" key="4">
    <source>
        <dbReference type="PROSITE" id="PS50830"/>
    </source>
</evidence>
<feature type="domain" description="TNase-like" evidence="4">
    <location>
        <begin position="1"/>
        <end position="83"/>
    </location>
</feature>
<dbReference type="SMART" id="SM00318">
    <property type="entry name" value="SNc"/>
    <property type="match status" value="1"/>
</dbReference>
<dbReference type="EMBL" id="CAMAPF010000921">
    <property type="protein sequence ID" value="CAH9121498.1"/>
    <property type="molecule type" value="Genomic_DNA"/>
</dbReference>
<dbReference type="InterPro" id="IPR002071">
    <property type="entry name" value="Thermonucl_AS"/>
</dbReference>
<sequence length="102" mass="12162">MPFGQESKDELVKMVQGKSLKVMVFDQDRYGRSVGDVYCNGLFVQEVMLKKGLAWHYTAYDQRPELAKWEKEARAKRIGLWASKNPEMPWEWRKEKRENNQH</sequence>
<proteinExistence type="predicted"/>
<dbReference type="Pfam" id="PF00565">
    <property type="entry name" value="SNase"/>
    <property type="match status" value="1"/>
</dbReference>
<dbReference type="PROSITE" id="PS01284">
    <property type="entry name" value="TNASE_2"/>
    <property type="match status" value="1"/>
</dbReference>
<keyword evidence="2" id="KW-0255">Endonuclease</keyword>